<evidence type="ECO:0000256" key="8">
    <source>
        <dbReference type="ARBA" id="ARBA00023242"/>
    </source>
</evidence>
<comment type="subunit">
    <text evidence="3 11">Associates with 90S and pre-40S pre-ribosomal particles.</text>
</comment>
<evidence type="ECO:0000256" key="2">
    <source>
        <dbReference type="ARBA" id="ARBA00009418"/>
    </source>
</evidence>
<keyword evidence="6 11" id="KW-0698">rRNA processing</keyword>
<evidence type="ECO:0000256" key="7">
    <source>
        <dbReference type="ARBA" id="ARBA00023054"/>
    </source>
</evidence>
<organism evidence="13 14">
    <name type="scientific">Penicillium arizonense</name>
    <dbReference type="NCBI Taxonomy" id="1835702"/>
    <lineage>
        <taxon>Eukaryota</taxon>
        <taxon>Fungi</taxon>
        <taxon>Dikarya</taxon>
        <taxon>Ascomycota</taxon>
        <taxon>Pezizomycotina</taxon>
        <taxon>Eurotiomycetes</taxon>
        <taxon>Eurotiomycetidae</taxon>
        <taxon>Eurotiales</taxon>
        <taxon>Aspergillaceae</taxon>
        <taxon>Penicillium</taxon>
    </lineage>
</organism>
<comment type="caution">
    <text evidence="13">The sequence shown here is derived from an EMBL/GenBank/DDBJ whole genome shotgun (WGS) entry which is preliminary data.</text>
</comment>
<evidence type="ECO:0000256" key="10">
    <source>
        <dbReference type="ARBA" id="ARBA00025053"/>
    </source>
</evidence>
<dbReference type="Proteomes" id="UP000177622">
    <property type="component" value="Unassembled WGS sequence"/>
</dbReference>
<feature type="compositionally biased region" description="Polar residues" evidence="12">
    <location>
        <begin position="113"/>
        <end position="125"/>
    </location>
</feature>
<dbReference type="AlphaFoldDB" id="A0A1F5LD77"/>
<evidence type="ECO:0000313" key="13">
    <source>
        <dbReference type="EMBL" id="OGE51168.1"/>
    </source>
</evidence>
<keyword evidence="7" id="KW-0175">Coiled coil</keyword>
<dbReference type="OrthoDB" id="448446at2759"/>
<evidence type="ECO:0000256" key="11">
    <source>
        <dbReference type="RuleBase" id="RU368027"/>
    </source>
</evidence>
<dbReference type="RefSeq" id="XP_022486613.1">
    <property type="nucleotide sequence ID" value="XM_022633604.1"/>
</dbReference>
<comment type="similarity">
    <text evidence="2 11">Belongs to the RRP36 family.</text>
</comment>
<evidence type="ECO:0000256" key="1">
    <source>
        <dbReference type="ARBA" id="ARBA00004604"/>
    </source>
</evidence>
<feature type="region of interest" description="Disordered" evidence="12">
    <location>
        <begin position="1"/>
        <end position="191"/>
    </location>
</feature>
<accession>A0A1F5LD77</accession>
<dbReference type="PANTHER" id="PTHR21738:SF0">
    <property type="entry name" value="RIBOSOMAL RNA PROCESSING PROTEIN 36 HOMOLOG"/>
    <property type="match status" value="1"/>
</dbReference>
<evidence type="ECO:0000256" key="4">
    <source>
        <dbReference type="ARBA" id="ARBA00016695"/>
    </source>
</evidence>
<dbReference type="GO" id="GO:0005730">
    <property type="term" value="C:nucleolus"/>
    <property type="evidence" value="ECO:0007669"/>
    <property type="project" value="UniProtKB-SubCell"/>
</dbReference>
<evidence type="ECO:0000256" key="5">
    <source>
        <dbReference type="ARBA" id="ARBA00022517"/>
    </source>
</evidence>
<dbReference type="GeneID" id="34578338"/>
<dbReference type="EMBL" id="LXJU01000014">
    <property type="protein sequence ID" value="OGE51168.1"/>
    <property type="molecule type" value="Genomic_DNA"/>
</dbReference>
<feature type="compositionally biased region" description="Basic and acidic residues" evidence="12">
    <location>
        <begin position="302"/>
        <end position="314"/>
    </location>
</feature>
<sequence>MAVSDILNRRVRARPDDEEVYSEASGSDDDVSQEGIGPDSDDIQSDQSDDSEAEGKKLSDSASDNEESDEASDSDSDGDNGEDFKSSLANISFGALAKAQASMSKNKRKDRQASNPESTNATSTLDDIRAKLREARELKASALTKKEKEREAKEKKRASKHAPMEQSSKRAVTRRRTAVELPPAPKARDPRFDAAVMGHSGAGKHPSGGKAYAFLDEYRASELRELKEQLSKTKNAEQKEVLKQQIRSAQDRMRAAANKKREMDVQAEHKKREKQMIREGKKATPYYLKKSDLKKQVLEKKFGEMGSRERGKALERRRKKMASKERKEMPWERRGFGEEDGGMPNAGKRRRLE</sequence>
<evidence type="ECO:0000256" key="12">
    <source>
        <dbReference type="SAM" id="MobiDB-lite"/>
    </source>
</evidence>
<dbReference type="PANTHER" id="PTHR21738">
    <property type="entry name" value="RIBOSOMAL RNA PROCESSING PROTEIN 36 HOMOLOG"/>
    <property type="match status" value="1"/>
</dbReference>
<reference evidence="13 14" key="1">
    <citation type="journal article" date="2016" name="Sci. Rep.">
        <title>Penicillium arizonense, a new, genome sequenced fungal species, reveals a high chemical diversity in secreted metabolites.</title>
        <authorList>
            <person name="Grijseels S."/>
            <person name="Nielsen J.C."/>
            <person name="Randelovic M."/>
            <person name="Nielsen J."/>
            <person name="Nielsen K.F."/>
            <person name="Workman M."/>
            <person name="Frisvad J.C."/>
        </authorList>
    </citation>
    <scope>NUCLEOTIDE SEQUENCE [LARGE SCALE GENOMIC DNA]</scope>
    <source>
        <strain evidence="13 14">CBS 141311</strain>
    </source>
</reference>
<gene>
    <name evidence="13" type="ORF">PENARI_c014G10175</name>
</gene>
<keyword evidence="8 11" id="KW-0539">Nucleus</keyword>
<evidence type="ECO:0000256" key="3">
    <source>
        <dbReference type="ARBA" id="ARBA00011167"/>
    </source>
</evidence>
<keyword evidence="9 11" id="KW-0687">Ribonucleoprotein</keyword>
<dbReference type="GO" id="GO:0000462">
    <property type="term" value="P:maturation of SSU-rRNA from tricistronic rRNA transcript (SSU-rRNA, 5.8S rRNA, LSU-rRNA)"/>
    <property type="evidence" value="ECO:0007669"/>
    <property type="project" value="TreeGrafter"/>
</dbReference>
<proteinExistence type="inferred from homology"/>
<dbReference type="STRING" id="1835702.A0A1F5LD77"/>
<dbReference type="InterPro" id="IPR009292">
    <property type="entry name" value="RRP36"/>
</dbReference>
<feature type="compositionally biased region" description="Basic and acidic residues" evidence="12">
    <location>
        <begin position="126"/>
        <end position="154"/>
    </location>
</feature>
<feature type="compositionally biased region" description="Acidic residues" evidence="12">
    <location>
        <begin position="16"/>
        <end position="32"/>
    </location>
</feature>
<dbReference type="Pfam" id="PF06102">
    <property type="entry name" value="RRP36"/>
    <property type="match status" value="1"/>
</dbReference>
<comment type="function">
    <text evidence="10 11">Component of the 90S pre-ribosome involved in the maturation of rRNAs. Required for early cleavages of the pre-RNAs in the 40S ribosomal subunit maturation pathway.</text>
</comment>
<comment type="subcellular location">
    <subcellularLocation>
        <location evidence="1 11">Nucleus</location>
        <location evidence="1 11">Nucleolus</location>
    </subcellularLocation>
</comment>
<feature type="compositionally biased region" description="Acidic residues" evidence="12">
    <location>
        <begin position="39"/>
        <end position="52"/>
    </location>
</feature>
<keyword evidence="5 11" id="KW-0690">Ribosome biogenesis</keyword>
<name>A0A1F5LD77_PENAI</name>
<evidence type="ECO:0000256" key="6">
    <source>
        <dbReference type="ARBA" id="ARBA00022552"/>
    </source>
</evidence>
<feature type="compositionally biased region" description="Basic and acidic residues" evidence="12">
    <location>
        <begin position="322"/>
        <end position="337"/>
    </location>
</feature>
<keyword evidence="14" id="KW-1185">Reference proteome</keyword>
<dbReference type="GO" id="GO:0030686">
    <property type="term" value="C:90S preribosome"/>
    <property type="evidence" value="ECO:0007669"/>
    <property type="project" value="TreeGrafter"/>
</dbReference>
<evidence type="ECO:0000256" key="9">
    <source>
        <dbReference type="ARBA" id="ARBA00023274"/>
    </source>
</evidence>
<protein>
    <recommendedName>
        <fullName evidence="4 11">rRNA biogenesis protein RRP36</fullName>
    </recommendedName>
</protein>
<evidence type="ECO:0000313" key="14">
    <source>
        <dbReference type="Proteomes" id="UP000177622"/>
    </source>
</evidence>
<feature type="region of interest" description="Disordered" evidence="12">
    <location>
        <begin position="302"/>
        <end position="353"/>
    </location>
</feature>
<feature type="compositionally biased region" description="Acidic residues" evidence="12">
    <location>
        <begin position="63"/>
        <end position="81"/>
    </location>
</feature>
<feature type="region of interest" description="Disordered" evidence="12">
    <location>
        <begin position="253"/>
        <end position="283"/>
    </location>
</feature>
<feature type="compositionally biased region" description="Basic and acidic residues" evidence="12">
    <location>
        <begin position="253"/>
        <end position="282"/>
    </location>
</feature>